<dbReference type="InterPro" id="IPR050536">
    <property type="entry name" value="DtxR_MntR_Metal-Reg"/>
</dbReference>
<evidence type="ECO:0000256" key="9">
    <source>
        <dbReference type="ARBA" id="ARBA00023163"/>
    </source>
</evidence>
<dbReference type="Gene3D" id="1.10.10.10">
    <property type="entry name" value="Winged helix-like DNA-binding domain superfamily/Winged helix DNA-binding domain"/>
    <property type="match status" value="1"/>
</dbReference>
<dbReference type="OrthoDB" id="9791355at2"/>
<dbReference type="GeneID" id="78511617"/>
<evidence type="ECO:0000256" key="8">
    <source>
        <dbReference type="ARBA" id="ARBA00023159"/>
    </source>
</evidence>
<name>E1QY09_OLSUV</name>
<dbReference type="GO" id="GO:0046983">
    <property type="term" value="F:protein dimerization activity"/>
    <property type="evidence" value="ECO:0007669"/>
    <property type="project" value="InterPro"/>
</dbReference>
<dbReference type="STRING" id="633147.Olsu_0141"/>
<evidence type="ECO:0000256" key="4">
    <source>
        <dbReference type="ARBA" id="ARBA00022490"/>
    </source>
</evidence>
<dbReference type="InterPro" id="IPR036421">
    <property type="entry name" value="Fe_dep_repressor_sf"/>
</dbReference>
<evidence type="ECO:0000256" key="5">
    <source>
        <dbReference type="ARBA" id="ARBA00022491"/>
    </source>
</evidence>
<dbReference type="PANTHER" id="PTHR33238">
    <property type="entry name" value="IRON (METAL) DEPENDENT REPRESSOR, DTXR FAMILY"/>
    <property type="match status" value="1"/>
</dbReference>
<feature type="domain" description="HTH dtxR-type" evidence="12">
    <location>
        <begin position="12"/>
        <end position="76"/>
    </location>
</feature>
<keyword evidence="4" id="KW-0963">Cytoplasm</keyword>
<keyword evidence="9" id="KW-0804">Transcription</keyword>
<keyword evidence="14" id="KW-1185">Reference proteome</keyword>
<organism evidence="13 14">
    <name type="scientific">Olsenella uli (strain ATCC 49627 / DSM 7084 / CCUG 31166 / CIP 109912 / JCM 12494 / LMG 11480 / NCIMB 702895 / VPI D76D-27C)</name>
    <name type="common">Lactobacillus uli</name>
    <dbReference type="NCBI Taxonomy" id="633147"/>
    <lineage>
        <taxon>Bacteria</taxon>
        <taxon>Bacillati</taxon>
        <taxon>Actinomycetota</taxon>
        <taxon>Coriobacteriia</taxon>
        <taxon>Coriobacteriales</taxon>
        <taxon>Atopobiaceae</taxon>
        <taxon>Olsenella</taxon>
    </lineage>
</organism>
<protein>
    <recommendedName>
        <fullName evidence="11">Manganese transport regulator</fullName>
    </recommendedName>
</protein>
<comment type="subunit">
    <text evidence="3">Homodimer.</text>
</comment>
<evidence type="ECO:0000313" key="14">
    <source>
        <dbReference type="Proteomes" id="UP000000333"/>
    </source>
</evidence>
<dbReference type="Gene3D" id="1.10.60.10">
    <property type="entry name" value="Iron dependent repressor, metal binding and dimerisation domain"/>
    <property type="match status" value="1"/>
</dbReference>
<dbReference type="SUPFAM" id="SSF47979">
    <property type="entry name" value="Iron-dependent repressor protein, dimerization domain"/>
    <property type="match status" value="1"/>
</dbReference>
<evidence type="ECO:0000259" key="12">
    <source>
        <dbReference type="PROSITE" id="PS50944"/>
    </source>
</evidence>
<evidence type="ECO:0000256" key="10">
    <source>
        <dbReference type="ARBA" id="ARBA00023211"/>
    </source>
</evidence>
<accession>E1QY09</accession>
<dbReference type="Proteomes" id="UP000000333">
    <property type="component" value="Chromosome"/>
</dbReference>
<evidence type="ECO:0000256" key="6">
    <source>
        <dbReference type="ARBA" id="ARBA00023015"/>
    </source>
</evidence>
<dbReference type="GO" id="GO:0005737">
    <property type="term" value="C:cytoplasm"/>
    <property type="evidence" value="ECO:0007669"/>
    <property type="project" value="UniProtKB-SubCell"/>
</dbReference>
<keyword evidence="6" id="KW-0805">Transcription regulation</keyword>
<dbReference type="InterPro" id="IPR022689">
    <property type="entry name" value="Iron_dep_repressor"/>
</dbReference>
<keyword evidence="8" id="KW-0010">Activator</keyword>
<dbReference type="eggNOG" id="COG1321">
    <property type="taxonomic scope" value="Bacteria"/>
</dbReference>
<dbReference type="PANTHER" id="PTHR33238:SF11">
    <property type="entry name" value="TRANSCRIPTIONAL REGULATOR MNTR"/>
    <property type="match status" value="1"/>
</dbReference>
<evidence type="ECO:0000256" key="7">
    <source>
        <dbReference type="ARBA" id="ARBA00023125"/>
    </source>
</evidence>
<dbReference type="PROSITE" id="PS50944">
    <property type="entry name" value="HTH_DTXR"/>
    <property type="match status" value="1"/>
</dbReference>
<dbReference type="SMART" id="SM00529">
    <property type="entry name" value="HTH_DTXR"/>
    <property type="match status" value="1"/>
</dbReference>
<evidence type="ECO:0000313" key="13">
    <source>
        <dbReference type="EMBL" id="ADK67273.1"/>
    </source>
</evidence>
<keyword evidence="5" id="KW-0678">Repressor</keyword>
<dbReference type="GO" id="GO:0003700">
    <property type="term" value="F:DNA-binding transcription factor activity"/>
    <property type="evidence" value="ECO:0007669"/>
    <property type="project" value="InterPro"/>
</dbReference>
<dbReference type="Pfam" id="PF01325">
    <property type="entry name" value="Fe_dep_repress"/>
    <property type="match status" value="1"/>
</dbReference>
<gene>
    <name evidence="13" type="ordered locus">Olsu_0141</name>
</gene>
<reference evidence="13 14" key="1">
    <citation type="journal article" date="2010" name="Stand. Genomic Sci.">
        <title>Complete genome sequence of Olsenella uli type strain (VPI D76D-27C).</title>
        <authorList>
            <person name="Goker M."/>
            <person name="Held B."/>
            <person name="Lucas S."/>
            <person name="Nolan M."/>
            <person name="Yasawong M."/>
            <person name="Glavina Del Rio T."/>
            <person name="Tice H."/>
            <person name="Cheng J.F."/>
            <person name="Bruce D."/>
            <person name="Detter J.C."/>
            <person name="Tapia R."/>
            <person name="Han C."/>
            <person name="Goodwin L."/>
            <person name="Pitluck S."/>
            <person name="Liolios K."/>
            <person name="Ivanova N."/>
            <person name="Mavromatis K."/>
            <person name="Mikhailova N."/>
            <person name="Pati A."/>
            <person name="Chen A."/>
            <person name="Palaniappan K."/>
            <person name="Land M."/>
            <person name="Hauser L."/>
            <person name="Chang Y.J."/>
            <person name="Jeffries C.D."/>
            <person name="Rohde M."/>
            <person name="Sikorski J."/>
            <person name="Pukall R."/>
            <person name="Woyke T."/>
            <person name="Bristow J."/>
            <person name="Eisen J.A."/>
            <person name="Markowitz V."/>
            <person name="Hugenholtz P."/>
            <person name="Kyrpides N.C."/>
            <person name="Klenk H.P."/>
            <person name="Lapidus A."/>
        </authorList>
    </citation>
    <scope>NUCLEOTIDE SEQUENCE [LARGE SCALE GENOMIC DNA]</scope>
    <source>
        <strain evidence="14">ATCC 49627 / DSM 7084 / CIP 109912 / JCM 12494 / NCIMB 702895 / VPI D76D-27C</strain>
    </source>
</reference>
<dbReference type="InterPro" id="IPR001367">
    <property type="entry name" value="Fe_dep_repressor"/>
</dbReference>
<keyword evidence="10" id="KW-0464">Manganese</keyword>
<sequence>MPRLAENMRHQLTMANEDYLESIYRITQSTGATDGIRSVDVAEQLDVSKASVNKALSTLKEAGFVEQNRYGRVQLTPKGRDYASLVWRCHRALRLFLERDLGVSHEVADEEACQMEHALSLDTQNRLIAYLDRQGITVEE</sequence>
<dbReference type="InterPro" id="IPR036390">
    <property type="entry name" value="WH_DNA-bd_sf"/>
</dbReference>
<dbReference type="Pfam" id="PF02742">
    <property type="entry name" value="Fe_dep_repr_C"/>
    <property type="match status" value="1"/>
</dbReference>
<dbReference type="EMBL" id="CP002106">
    <property type="protein sequence ID" value="ADK67273.1"/>
    <property type="molecule type" value="Genomic_DNA"/>
</dbReference>
<comment type="subcellular location">
    <subcellularLocation>
        <location evidence="1">Cytoplasm</location>
    </subcellularLocation>
</comment>
<dbReference type="HOGENOM" id="CLU_069532_3_2_11"/>
<dbReference type="InterPro" id="IPR022687">
    <property type="entry name" value="HTH_DTXR"/>
</dbReference>
<dbReference type="AlphaFoldDB" id="E1QY09"/>
<dbReference type="KEGG" id="ols:Olsu_0141"/>
<evidence type="ECO:0000256" key="1">
    <source>
        <dbReference type="ARBA" id="ARBA00004496"/>
    </source>
</evidence>
<evidence type="ECO:0000256" key="2">
    <source>
        <dbReference type="ARBA" id="ARBA00007871"/>
    </source>
</evidence>
<dbReference type="RefSeq" id="WP_013251025.1">
    <property type="nucleotide sequence ID" value="NC_014363.1"/>
</dbReference>
<dbReference type="InterPro" id="IPR036388">
    <property type="entry name" value="WH-like_DNA-bd_sf"/>
</dbReference>
<dbReference type="GO" id="GO:0003677">
    <property type="term" value="F:DNA binding"/>
    <property type="evidence" value="ECO:0007669"/>
    <property type="project" value="UniProtKB-KW"/>
</dbReference>
<comment type="similarity">
    <text evidence="2">Belongs to the DtxR/MntR family.</text>
</comment>
<keyword evidence="7" id="KW-0238">DNA-binding</keyword>
<evidence type="ECO:0000256" key="3">
    <source>
        <dbReference type="ARBA" id="ARBA00011738"/>
    </source>
</evidence>
<dbReference type="SUPFAM" id="SSF46785">
    <property type="entry name" value="Winged helix' DNA-binding domain"/>
    <property type="match status" value="1"/>
</dbReference>
<dbReference type="GO" id="GO:0046914">
    <property type="term" value="F:transition metal ion binding"/>
    <property type="evidence" value="ECO:0007669"/>
    <property type="project" value="InterPro"/>
</dbReference>
<proteinExistence type="inferred from homology"/>
<evidence type="ECO:0000256" key="11">
    <source>
        <dbReference type="ARBA" id="ARBA00032593"/>
    </source>
</evidence>